<name>A0A9W7DDN4_AMBMO</name>
<evidence type="ECO:0000256" key="8">
    <source>
        <dbReference type="ARBA" id="ARBA00023136"/>
    </source>
</evidence>
<keyword evidence="8 9" id="KW-0472">Membrane</keyword>
<dbReference type="AlphaFoldDB" id="A0A9W7DDN4"/>
<evidence type="ECO:0000256" key="5">
    <source>
        <dbReference type="ARBA" id="ARBA00022824"/>
    </source>
</evidence>
<evidence type="ECO:0000256" key="1">
    <source>
        <dbReference type="ARBA" id="ARBA00004477"/>
    </source>
</evidence>
<sequence>MLNSTVVYLATFLTLLTNVISLISHQAIKSKIFGAYSKLTASGKYKELQALKHKQIQINRERNSISAQDNYAKWVKLNRQFDKLATQITELERSLAAQKFKVDGFSDLALKIITILPINGLKLWYSRKELIFLPNGLFPWYVESFVLNFPWLSRGSVGLIVWLYCVDKIFWILVDAFKLAFLEEKLAKPVHPSENASKVKVKVEPKKTK</sequence>
<dbReference type="Proteomes" id="UP001165063">
    <property type="component" value="Unassembled WGS sequence"/>
</dbReference>
<dbReference type="EMBL" id="BSXU01000385">
    <property type="protein sequence ID" value="GMG20505.1"/>
    <property type="molecule type" value="Genomic_DNA"/>
</dbReference>
<protein>
    <submittedName>
        <fullName evidence="10">Unnamed protein product</fullName>
    </submittedName>
</protein>
<reference evidence="10" key="1">
    <citation type="submission" date="2023-04" db="EMBL/GenBank/DDBJ databases">
        <title>Ambrosiozyma monospora NBRC 1965.</title>
        <authorList>
            <person name="Ichikawa N."/>
            <person name="Sato H."/>
            <person name="Tonouchi N."/>
        </authorList>
    </citation>
    <scope>NUCLEOTIDE SEQUENCE</scope>
    <source>
        <strain evidence="10">NBRC 1965</strain>
    </source>
</reference>
<dbReference type="InterPro" id="IPR028945">
    <property type="entry name" value="Get1"/>
</dbReference>
<keyword evidence="6 9" id="KW-1133">Transmembrane helix</keyword>
<dbReference type="Gene3D" id="1.10.287.660">
    <property type="entry name" value="Helix hairpin bin"/>
    <property type="match status" value="1"/>
</dbReference>
<comment type="caution">
    <text evidence="10">The sequence shown here is derived from an EMBL/GenBank/DDBJ whole genome shotgun (WGS) entry which is preliminary data.</text>
</comment>
<keyword evidence="3" id="KW-0813">Transport</keyword>
<dbReference type="GO" id="GO:0071816">
    <property type="term" value="P:tail-anchored membrane protein insertion into ER membrane"/>
    <property type="evidence" value="ECO:0007669"/>
    <property type="project" value="InterPro"/>
</dbReference>
<evidence type="ECO:0000313" key="11">
    <source>
        <dbReference type="Proteomes" id="UP001165063"/>
    </source>
</evidence>
<comment type="similarity">
    <text evidence="2">Belongs to the WRB/GET1 family.</text>
</comment>
<dbReference type="PANTHER" id="PTHR42650">
    <property type="entry name" value="TAIL-ANCHORED PROTEIN INSERTION RECEPTOR WRB"/>
    <property type="match status" value="1"/>
</dbReference>
<dbReference type="GO" id="GO:0005789">
    <property type="term" value="C:endoplasmic reticulum membrane"/>
    <property type="evidence" value="ECO:0007669"/>
    <property type="project" value="UniProtKB-SubCell"/>
</dbReference>
<keyword evidence="11" id="KW-1185">Reference proteome</keyword>
<evidence type="ECO:0000256" key="6">
    <source>
        <dbReference type="ARBA" id="ARBA00022989"/>
    </source>
</evidence>
<keyword evidence="4 9" id="KW-0812">Transmembrane</keyword>
<gene>
    <name evidence="10" type="ORF">Amon01_000128000</name>
</gene>
<evidence type="ECO:0000256" key="7">
    <source>
        <dbReference type="ARBA" id="ARBA00023054"/>
    </source>
</evidence>
<evidence type="ECO:0000313" key="10">
    <source>
        <dbReference type="EMBL" id="GMG20505.1"/>
    </source>
</evidence>
<accession>A0A9W7DDN4</accession>
<evidence type="ECO:0000256" key="9">
    <source>
        <dbReference type="SAM" id="Phobius"/>
    </source>
</evidence>
<dbReference type="Pfam" id="PF04420">
    <property type="entry name" value="CHD5"/>
    <property type="match status" value="1"/>
</dbReference>
<feature type="transmembrane region" description="Helical" evidence="9">
    <location>
        <begin position="6"/>
        <end position="23"/>
    </location>
</feature>
<dbReference type="OrthoDB" id="69461at2759"/>
<keyword evidence="5" id="KW-0256">Endoplasmic reticulum</keyword>
<evidence type="ECO:0000256" key="2">
    <source>
        <dbReference type="ARBA" id="ARBA00010799"/>
    </source>
</evidence>
<evidence type="ECO:0000256" key="4">
    <source>
        <dbReference type="ARBA" id="ARBA00022692"/>
    </source>
</evidence>
<dbReference type="GO" id="GO:0043529">
    <property type="term" value="C:GET complex"/>
    <property type="evidence" value="ECO:0007669"/>
    <property type="project" value="TreeGrafter"/>
</dbReference>
<organism evidence="10 11">
    <name type="scientific">Ambrosiozyma monospora</name>
    <name type="common">Yeast</name>
    <name type="synonym">Endomycopsis monosporus</name>
    <dbReference type="NCBI Taxonomy" id="43982"/>
    <lineage>
        <taxon>Eukaryota</taxon>
        <taxon>Fungi</taxon>
        <taxon>Dikarya</taxon>
        <taxon>Ascomycota</taxon>
        <taxon>Saccharomycotina</taxon>
        <taxon>Pichiomycetes</taxon>
        <taxon>Pichiales</taxon>
        <taxon>Pichiaceae</taxon>
        <taxon>Ambrosiozyma</taxon>
    </lineage>
</organism>
<proteinExistence type="inferred from homology"/>
<evidence type="ECO:0000256" key="3">
    <source>
        <dbReference type="ARBA" id="ARBA00022448"/>
    </source>
</evidence>
<dbReference type="PANTHER" id="PTHR42650:SF1">
    <property type="entry name" value="GUIDED ENTRY OF TAIL-ANCHORED PROTEINS FACTOR 1"/>
    <property type="match status" value="1"/>
</dbReference>
<dbReference type="GO" id="GO:0043495">
    <property type="term" value="F:protein-membrane adaptor activity"/>
    <property type="evidence" value="ECO:0007669"/>
    <property type="project" value="TreeGrafter"/>
</dbReference>
<keyword evidence="7" id="KW-0175">Coiled coil</keyword>
<dbReference type="InterPro" id="IPR029012">
    <property type="entry name" value="Helix_hairpin_bin_sf"/>
</dbReference>
<comment type="subcellular location">
    <subcellularLocation>
        <location evidence="1">Endoplasmic reticulum membrane</location>
        <topology evidence="1">Multi-pass membrane protein</topology>
    </subcellularLocation>
</comment>